<evidence type="ECO:0000313" key="4">
    <source>
        <dbReference type="Proteomes" id="UP000076420"/>
    </source>
</evidence>
<dbReference type="OrthoDB" id="2018754at2759"/>
<dbReference type="PANTHER" id="PTHR13650:SF0">
    <property type="entry name" value="SPATACSIN"/>
    <property type="match status" value="1"/>
</dbReference>
<dbReference type="InterPro" id="IPR028107">
    <property type="entry name" value="Spatacsin_C_dom"/>
</dbReference>
<dbReference type="STRING" id="6526.A0A2C9L7E0"/>
<sequence length="2435" mass="275607">MANKDSFAFECKILDLHFRNKKRDFVWIKSSAQQDTLVAKYENGLHSILKIKAGGHVSHFVLDPNLSCVYWDDEEASETSQKLCAQTSSRDIILYIVNEDGVTVCLSISYSQIKSAVQEQLVNDEDLQLVGCDRGNFFLWNGENKLFCMKLETGSFAELRCILPLPQSSKDTSVGTHFRSFQIINGSVVIFDFLISALYIYSIAAETCVCQVNLKPLSIETESIISWKMSFDLSVVTFLRKDWTMLSVNILGYGKHDPENVVHLDNKNHQSFNMEYMSYHLCRFGDAPWKRQVVEHHMTSSDSHTAVGFNVENKKKSRKETTSKEQSHDTFKVMLTLPEDGQKSDWSLVRMEASSSILTLLIKKPSNVYGGNSRLTVCFANFTDKTVKLYDEGDKSFVVLSERPSCSHLLLSDDCLKFISPFGDLQKDQLISWMMSYSGPPGADSLCQANQWTRTSVPLQAIEASLQQRQMDILTFYFKSKQDLFSLSSHHLHGTGLASDIRQIQDTLNLVTTTILTNLQEPQAKIFLERLLSVTLEFIYSLLEDARQYHLTNPDKEIEIQEACTILMSYMPSLRKSMLALQYKKLQSSLSYQDSDLVKKQSFNKDNSKASVENAIKENRCSHHQAHLMSQDNIQNFHFRDLVNDVLKIVQYHLEKNDISSCQQILNNLGCNVSSILWSLFQYNNSRTQQKFLTSQLSAAAALNPSQRQLVYFLDQLYQAYPSESFTLAVKNKTVLRVWGDKDPISIWASYLKAGVSISREETGEISPQCDNIAASFALTNVSTDNIFSIDNFLFILLVLKLFVSIMECLLEHAEDFMEVLKADPDSSWQFLMSHNLIGILLPLMESTKADDTFPWPDDATDFLKLGWSHFQKEMAKQLLRLKKLNLELMVQQKKDLFELLPLVGGPMQKSHPFNYSGQIFLKQHHIDTITQFVSAGLQLPFWMYCTMHSINPSELNINHGGTWFPVFQAFYSIPRQPKDKNILLSASLLAAADLWSLSPEEVTIEKMLEKNQGIAAVGTLCYMTEGLPSLTSASLKKSLQQYPQLLSALTIDGIETLSKYNASVYQLLVGSSLFDLRRLFGWQTTNTFAGEDSPKVMPHFSEPQQTALHSRHHKLSFPYYLKHGRPVYAYLSFLSEELDRSEVSLSQKRIHQACGASLWIACQNFNTPSITSACVIFVELLGQDSAHVRTMLNVGRILLTHKHKCVGGSAESRQEQLKTVVSDIVSDLLACVRSSRHYGNKLVRSLEAAIEEEIKLEVIGRCSYEAALKWMIVLMLCEQLSLPLSTCFLKACAETDNWLMFVWFSQLHQYPTHQLQNLLQSFRSPNLRDHLHYVINNADSRWFSTSSASSSNRNAASEKKSSVTQRSFLYSKIGVQKSRDRASTSSDEEDDKLGKASMSSFTSRLKQSEFNDCEMQESTAPDDVFRMLFYCQSMPSKWRCLLSAAIALRNPLFAELAACSGCPALPSICGWLLASMPSETKQSFINKHGQNVSKWIIDQLHALIETVLMLGLEDSLATAFIILQPLSPLLPFFCFITEIVKRRNYSAGRTFIDQFKDAMATFDLRTNTEKTTDTDLPMIGDRSWFEKVTYLVIKHELKSISSLYEAKHLLEILDKKNICLVFSFDVLDFGLLNKIVTLLHANSVPCPQLGALLTSGTKSEKFISECEEGVNYLISCGKFSEAHELSKLAGIGREGVTISQLKEEKERLVSCGMWTAKYVRIQYWKKSKMLLLQAECSTSTCSHFYQNELQGTSIEFERALLCQHWIMVLTDKNDPEVITIKETVFRNMWRHRIAAKMSSEDQEPLDEIFDSVDVFSKKHGDLKADLIQLNHMTHYGSDIQGDLNTQELEVLDSLMGSYLDDGRISDCTNVATVFGHYNQDLAIIQTCISLAVGQSSIDSIEPAMKRLLVKSSCQRTRHVSVTISRSLSVGSINSGTSTLTDSSLTCDTNDIISVMEKLYSHCIKGSQVCLRIITCYKISQVLGVEYKQIVIDSEFESLRKLLKVDYPNKFIIARDFLATSGLSENEIIGFVTDSIVHSLKTLVQKDTDSLADLGANIYKNEKTFNPADGMEIFAQYLKLTDNTALLGNCILQSVATLLTCQLEEMSSSVLTIQTELIIMAHECYTVSSNMEGISHVLRAARVCCDCLAEAAEYNLMIRLLIGVGRYSEMQYIFHALQQNHQFELLLRKGMDREDKLKVAILDYLKRYQPDDSDAYTMVALKFTMYRDIAAMLEACGHRSLNQFKGKLLENSKETQELLKKCLQYFQDAAESYVKDSSIRKAQHCVKLARLLSLQMQLLPSGMQVVELSKEQVAHFVNTHTRFIEAMVVSNAYDKHVDWSEAVYNNVVVNGDMRYLQEMKLHVHITASLVEDVLKRYKQSSTKSSSSLQPIKKLLSHCKDVQLQYRLATELGLGDEITSLLKGDTGCFLQDVSLI</sequence>
<reference evidence="3" key="1">
    <citation type="submission" date="2020-05" db="UniProtKB">
        <authorList>
            <consortium name="EnsemblMetazoa"/>
        </authorList>
    </citation>
    <scope>IDENTIFICATION</scope>
    <source>
        <strain evidence="3">BB02</strain>
    </source>
</reference>
<evidence type="ECO:0000256" key="1">
    <source>
        <dbReference type="SAM" id="MobiDB-lite"/>
    </source>
</evidence>
<dbReference type="Proteomes" id="UP000076420">
    <property type="component" value="Unassembled WGS sequence"/>
</dbReference>
<proteinExistence type="predicted"/>
<dbReference type="GO" id="GO:0048489">
    <property type="term" value="P:synaptic vesicle transport"/>
    <property type="evidence" value="ECO:0007669"/>
    <property type="project" value="TreeGrafter"/>
</dbReference>
<dbReference type="VEuPathDB" id="VectorBase:BGLAX_047838"/>
<dbReference type="KEGG" id="bgt:106061175"/>
<dbReference type="GO" id="GO:0030425">
    <property type="term" value="C:dendrite"/>
    <property type="evidence" value="ECO:0007669"/>
    <property type="project" value="TreeGrafter"/>
</dbReference>
<dbReference type="PANTHER" id="PTHR13650">
    <property type="entry name" value="SPATACSIN"/>
    <property type="match status" value="1"/>
</dbReference>
<dbReference type="GO" id="GO:0030424">
    <property type="term" value="C:axon"/>
    <property type="evidence" value="ECO:0007669"/>
    <property type="project" value="TreeGrafter"/>
</dbReference>
<evidence type="ECO:0000259" key="2">
    <source>
        <dbReference type="Pfam" id="PF14649"/>
    </source>
</evidence>
<dbReference type="GO" id="GO:0005737">
    <property type="term" value="C:cytoplasm"/>
    <property type="evidence" value="ECO:0007669"/>
    <property type="project" value="TreeGrafter"/>
</dbReference>
<dbReference type="GO" id="GO:0007268">
    <property type="term" value="P:chemical synaptic transmission"/>
    <property type="evidence" value="ECO:0007669"/>
    <property type="project" value="TreeGrafter"/>
</dbReference>
<dbReference type="Pfam" id="PF14649">
    <property type="entry name" value="Spatacsin_C"/>
    <property type="match status" value="1"/>
</dbReference>
<dbReference type="VEuPathDB" id="VectorBase:BGLB027903"/>
<dbReference type="EnsemblMetazoa" id="BGLB027903-RA">
    <property type="protein sequence ID" value="BGLB027903-PA"/>
    <property type="gene ID" value="BGLB027903"/>
</dbReference>
<dbReference type="GO" id="GO:0045202">
    <property type="term" value="C:synapse"/>
    <property type="evidence" value="ECO:0007669"/>
    <property type="project" value="TreeGrafter"/>
</dbReference>
<protein>
    <recommendedName>
        <fullName evidence="2">Spatacsin C-terminal domain-containing protein</fullName>
    </recommendedName>
</protein>
<evidence type="ECO:0000313" key="3">
    <source>
        <dbReference type="EnsemblMetazoa" id="BGLB027903-PA"/>
    </source>
</evidence>
<organism evidence="3 4">
    <name type="scientific">Biomphalaria glabrata</name>
    <name type="common">Bloodfluke planorb</name>
    <name type="synonym">Freshwater snail</name>
    <dbReference type="NCBI Taxonomy" id="6526"/>
    <lineage>
        <taxon>Eukaryota</taxon>
        <taxon>Metazoa</taxon>
        <taxon>Spiralia</taxon>
        <taxon>Lophotrochozoa</taxon>
        <taxon>Mollusca</taxon>
        <taxon>Gastropoda</taxon>
        <taxon>Heterobranchia</taxon>
        <taxon>Euthyneura</taxon>
        <taxon>Panpulmonata</taxon>
        <taxon>Hygrophila</taxon>
        <taxon>Lymnaeoidea</taxon>
        <taxon>Planorbidae</taxon>
        <taxon>Biomphalaria</taxon>
    </lineage>
</organism>
<name>A0A2C9L7E0_BIOGL</name>
<accession>A0A2C9L7E0</accession>
<feature type="domain" description="Spatacsin C-terminal" evidence="2">
    <location>
        <begin position="2086"/>
        <end position="2379"/>
    </location>
</feature>
<feature type="region of interest" description="Disordered" evidence="1">
    <location>
        <begin position="1380"/>
        <end position="1399"/>
    </location>
</feature>
<gene>
    <name evidence="3" type="primary">106061175</name>
</gene>
<dbReference type="GO" id="GO:0008088">
    <property type="term" value="P:axo-dendritic transport"/>
    <property type="evidence" value="ECO:0007669"/>
    <property type="project" value="TreeGrafter"/>
</dbReference>
<dbReference type="GO" id="GO:0007409">
    <property type="term" value="P:axonogenesis"/>
    <property type="evidence" value="ECO:0007669"/>
    <property type="project" value="TreeGrafter"/>
</dbReference>
<dbReference type="InterPro" id="IPR028103">
    <property type="entry name" value="Spatacsin"/>
</dbReference>